<accession>A0ABW3RUD3</accession>
<protein>
    <submittedName>
        <fullName evidence="2">DinB family protein</fullName>
    </submittedName>
</protein>
<gene>
    <name evidence="2" type="ORF">ACFQ3W_06735</name>
</gene>
<proteinExistence type="predicted"/>
<evidence type="ECO:0000259" key="1">
    <source>
        <dbReference type="Pfam" id="PF12867"/>
    </source>
</evidence>
<keyword evidence="3" id="KW-1185">Reference proteome</keyword>
<comment type="caution">
    <text evidence="2">The sequence shown here is derived from an EMBL/GenBank/DDBJ whole genome shotgun (WGS) entry which is preliminary data.</text>
</comment>
<dbReference type="SUPFAM" id="SSF109854">
    <property type="entry name" value="DinB/YfiT-like putative metalloenzymes"/>
    <property type="match status" value="1"/>
</dbReference>
<organism evidence="2 3">
    <name type="scientific">Paenibacillus puldeungensis</name>
    <dbReference type="NCBI Taxonomy" id="696536"/>
    <lineage>
        <taxon>Bacteria</taxon>
        <taxon>Bacillati</taxon>
        <taxon>Bacillota</taxon>
        <taxon>Bacilli</taxon>
        <taxon>Bacillales</taxon>
        <taxon>Paenibacillaceae</taxon>
        <taxon>Paenibacillus</taxon>
    </lineage>
</organism>
<dbReference type="InterPro" id="IPR034660">
    <property type="entry name" value="DinB/YfiT-like"/>
</dbReference>
<dbReference type="Proteomes" id="UP001597262">
    <property type="component" value="Unassembled WGS sequence"/>
</dbReference>
<sequence>MEKEHLRYPIGTFKPQEMTSEVDQANYSIEIAKIVPTLQEIVKNLDTSQLQTPYRNNGWTVKQVIHHMADNDMNAFIRLKRALTEEEPQASSYRED</sequence>
<name>A0ABW3RUD3_9BACL</name>
<feature type="domain" description="DinB-like" evidence="1">
    <location>
        <begin position="38"/>
        <end position="94"/>
    </location>
</feature>
<dbReference type="EMBL" id="JBHTLM010000003">
    <property type="protein sequence ID" value="MFD1176004.1"/>
    <property type="molecule type" value="Genomic_DNA"/>
</dbReference>
<evidence type="ECO:0000313" key="2">
    <source>
        <dbReference type="EMBL" id="MFD1176004.1"/>
    </source>
</evidence>
<evidence type="ECO:0000313" key="3">
    <source>
        <dbReference type="Proteomes" id="UP001597262"/>
    </source>
</evidence>
<dbReference type="Pfam" id="PF12867">
    <property type="entry name" value="DinB_2"/>
    <property type="match status" value="1"/>
</dbReference>
<dbReference type="Gene3D" id="1.20.120.450">
    <property type="entry name" value="dinb family like domain"/>
    <property type="match status" value="1"/>
</dbReference>
<dbReference type="InterPro" id="IPR024775">
    <property type="entry name" value="DinB-like"/>
</dbReference>
<reference evidence="3" key="1">
    <citation type="journal article" date="2019" name="Int. J. Syst. Evol. Microbiol.">
        <title>The Global Catalogue of Microorganisms (GCM) 10K type strain sequencing project: providing services to taxonomists for standard genome sequencing and annotation.</title>
        <authorList>
            <consortium name="The Broad Institute Genomics Platform"/>
            <consortium name="The Broad Institute Genome Sequencing Center for Infectious Disease"/>
            <person name="Wu L."/>
            <person name="Ma J."/>
        </authorList>
    </citation>
    <scope>NUCLEOTIDE SEQUENCE [LARGE SCALE GENOMIC DNA]</scope>
    <source>
        <strain evidence="3">CCUG 59189</strain>
    </source>
</reference>
<dbReference type="RefSeq" id="WP_379317911.1">
    <property type="nucleotide sequence ID" value="NZ_JBHTLM010000003.1"/>
</dbReference>